<dbReference type="EMBL" id="CP092109">
    <property type="protein sequence ID" value="UWZ79720.1"/>
    <property type="molecule type" value="Genomic_DNA"/>
</dbReference>
<accession>A0ABY5ZPA9</accession>
<feature type="region of interest" description="Disordered" evidence="1">
    <location>
        <begin position="1"/>
        <end position="91"/>
    </location>
</feature>
<feature type="compositionally biased region" description="Basic and acidic residues" evidence="1">
    <location>
        <begin position="50"/>
        <end position="63"/>
    </location>
</feature>
<feature type="compositionally biased region" description="Basic and acidic residues" evidence="1">
    <location>
        <begin position="15"/>
        <end position="24"/>
    </location>
</feature>
<name>A0ABY5ZPA9_9BACT</name>
<evidence type="ECO:0000313" key="3">
    <source>
        <dbReference type="Proteomes" id="UP001060414"/>
    </source>
</evidence>
<proteinExistence type="predicted"/>
<feature type="compositionally biased region" description="Polar residues" evidence="1">
    <location>
        <begin position="73"/>
        <end position="91"/>
    </location>
</feature>
<dbReference type="Proteomes" id="UP001060414">
    <property type="component" value="Chromosome"/>
</dbReference>
<evidence type="ECO:0000256" key="1">
    <source>
        <dbReference type="SAM" id="MobiDB-lite"/>
    </source>
</evidence>
<gene>
    <name evidence="2" type="ORF">L9S41_18875</name>
</gene>
<keyword evidence="3" id="KW-1185">Reference proteome</keyword>
<organism evidence="2 3">
    <name type="scientific">Geoalkalibacter halelectricus</name>
    <dbReference type="NCBI Taxonomy" id="2847045"/>
    <lineage>
        <taxon>Bacteria</taxon>
        <taxon>Pseudomonadati</taxon>
        <taxon>Thermodesulfobacteriota</taxon>
        <taxon>Desulfuromonadia</taxon>
        <taxon>Desulfuromonadales</taxon>
        <taxon>Geoalkalibacteraceae</taxon>
        <taxon>Geoalkalibacter</taxon>
    </lineage>
</organism>
<reference evidence="2" key="1">
    <citation type="journal article" date="2022" name="Environ. Microbiol.">
        <title>Geoalkalibacter halelectricus SAP #1 sp. nov. possessing extracellular electron transfer and mineral#reducing capabilities from a haloalkaline environment.</title>
        <authorList>
            <person name="Yadav S."/>
            <person name="Singh R."/>
            <person name="Sundharam S.S."/>
            <person name="Chaudhary S."/>
            <person name="Krishnamurthi S."/>
            <person name="Patil S.A."/>
        </authorList>
    </citation>
    <scope>NUCLEOTIDE SEQUENCE</scope>
    <source>
        <strain evidence="2">SAP-1</strain>
    </source>
</reference>
<protein>
    <submittedName>
        <fullName evidence="2">Uncharacterized protein</fullName>
    </submittedName>
</protein>
<evidence type="ECO:0000313" key="2">
    <source>
        <dbReference type="EMBL" id="UWZ79720.1"/>
    </source>
</evidence>
<dbReference type="RefSeq" id="WP_260748071.1">
    <property type="nucleotide sequence ID" value="NZ_CP092109.1"/>
</dbReference>
<sequence length="91" mass="9806">MTTVKELFKGGHGRTTKETQDDTGHPSQTPPPLSLPSPWHVTAPVTGVRTMRDGLGDFGDRGAKPAPVADRFQTMNRPTAGTAQTPQQNRL</sequence>